<dbReference type="SMR" id="A2E4C1"/>
<evidence type="ECO:0000313" key="7">
    <source>
        <dbReference type="EMBL" id="EAY12456.1"/>
    </source>
</evidence>
<dbReference type="VEuPathDB" id="TrichDB:TVAGG3_0018310"/>
<dbReference type="STRING" id="5722.A2E4C1"/>
<dbReference type="OrthoDB" id="10262935at2759"/>
<dbReference type="GO" id="GO:0005777">
    <property type="term" value="C:peroxisome"/>
    <property type="evidence" value="ECO:0000318"/>
    <property type="project" value="GO_Central"/>
</dbReference>
<dbReference type="InParanoid" id="A2E4C1"/>
<dbReference type="Gene3D" id="3.30.230.10">
    <property type="match status" value="1"/>
</dbReference>
<dbReference type="eggNOG" id="KOG4519">
    <property type="taxonomic scope" value="Eukaryota"/>
</dbReference>
<dbReference type="InterPro" id="IPR035102">
    <property type="entry name" value="Phosphomevalonate_kinase"/>
</dbReference>
<dbReference type="Gene3D" id="3.30.70.890">
    <property type="entry name" value="GHMP kinase, C-terminal domain"/>
    <property type="match status" value="1"/>
</dbReference>
<dbReference type="PANTHER" id="PTHR31814">
    <property type="match status" value="1"/>
</dbReference>
<dbReference type="KEGG" id="tva:4770422"/>
<dbReference type="InterPro" id="IPR020568">
    <property type="entry name" value="Ribosomal_Su5_D2-typ_SF"/>
</dbReference>
<evidence type="ECO:0000256" key="1">
    <source>
        <dbReference type="ARBA" id="ARBA00005017"/>
    </source>
</evidence>
<reference evidence="7" key="2">
    <citation type="journal article" date="2007" name="Science">
        <title>Draft genome sequence of the sexually transmitted pathogen Trichomonas vaginalis.</title>
        <authorList>
            <person name="Carlton J.M."/>
            <person name="Hirt R.P."/>
            <person name="Silva J.C."/>
            <person name="Delcher A.L."/>
            <person name="Schatz M."/>
            <person name="Zhao Q."/>
            <person name="Wortman J.R."/>
            <person name="Bidwell S.L."/>
            <person name="Alsmark U.C.M."/>
            <person name="Besteiro S."/>
            <person name="Sicheritz-Ponten T."/>
            <person name="Noel C.J."/>
            <person name="Dacks J.B."/>
            <person name="Foster P.G."/>
            <person name="Simillion C."/>
            <person name="Van de Peer Y."/>
            <person name="Miranda-Saavedra D."/>
            <person name="Barton G.J."/>
            <person name="Westrop G.D."/>
            <person name="Mueller S."/>
            <person name="Dessi D."/>
            <person name="Fiori P.L."/>
            <person name="Ren Q."/>
            <person name="Paulsen I."/>
            <person name="Zhang H."/>
            <person name="Bastida-Corcuera F.D."/>
            <person name="Simoes-Barbosa A."/>
            <person name="Brown M.T."/>
            <person name="Hayes R.D."/>
            <person name="Mukherjee M."/>
            <person name="Okumura C.Y."/>
            <person name="Schneider R."/>
            <person name="Smith A.J."/>
            <person name="Vanacova S."/>
            <person name="Villalvazo M."/>
            <person name="Haas B.J."/>
            <person name="Pertea M."/>
            <person name="Feldblyum T.V."/>
            <person name="Utterback T.R."/>
            <person name="Shu C.L."/>
            <person name="Osoegawa K."/>
            <person name="de Jong P.J."/>
            <person name="Hrdy I."/>
            <person name="Horvathova L."/>
            <person name="Zubacova Z."/>
            <person name="Dolezal P."/>
            <person name="Malik S.B."/>
            <person name="Logsdon J.M. Jr."/>
            <person name="Henze K."/>
            <person name="Gupta A."/>
            <person name="Wang C.C."/>
            <person name="Dunne R.L."/>
            <person name="Upcroft J.A."/>
            <person name="Upcroft P."/>
            <person name="White O."/>
            <person name="Salzberg S.L."/>
            <person name="Tang P."/>
            <person name="Chiu C.-H."/>
            <person name="Lee Y.-S."/>
            <person name="Embley T.M."/>
            <person name="Coombs G.H."/>
            <person name="Mottram J.C."/>
            <person name="Tachezy J."/>
            <person name="Fraser-Liggett C.M."/>
            <person name="Johnson P.J."/>
        </authorList>
    </citation>
    <scope>NUCLEOTIDE SEQUENCE [LARGE SCALE GENOMIC DNA]</scope>
    <source>
        <strain evidence="7">G3</strain>
    </source>
</reference>
<proteinExistence type="predicted"/>
<keyword evidence="3" id="KW-0808">Transferase</keyword>
<dbReference type="Proteomes" id="UP000001542">
    <property type="component" value="Unassembled WGS sequence"/>
</dbReference>
<protein>
    <recommendedName>
        <fullName evidence="2">phosphomevalonate kinase</fullName>
        <ecNumber evidence="2">2.7.4.2</ecNumber>
    </recommendedName>
</protein>
<evidence type="ECO:0000256" key="6">
    <source>
        <dbReference type="ARBA" id="ARBA00022840"/>
    </source>
</evidence>
<dbReference type="EC" id="2.7.4.2" evidence="2"/>
<accession>A2E4C1</accession>
<dbReference type="VEuPathDB" id="TrichDB:TVAG_128700"/>
<dbReference type="FunCoup" id="A2E4C1">
    <property type="interactions" value="79"/>
</dbReference>
<dbReference type="OMA" id="QKFICSC"/>
<evidence type="ECO:0000256" key="2">
    <source>
        <dbReference type="ARBA" id="ARBA00012958"/>
    </source>
</evidence>
<dbReference type="GO" id="GO:0004631">
    <property type="term" value="F:phosphomevalonate kinase activity"/>
    <property type="evidence" value="ECO:0000318"/>
    <property type="project" value="GO_Central"/>
</dbReference>
<keyword evidence="4" id="KW-0547">Nucleotide-binding</keyword>
<evidence type="ECO:0000256" key="5">
    <source>
        <dbReference type="ARBA" id="ARBA00022777"/>
    </source>
</evidence>
<organism evidence="7 8">
    <name type="scientific">Trichomonas vaginalis (strain ATCC PRA-98 / G3)</name>
    <dbReference type="NCBI Taxonomy" id="412133"/>
    <lineage>
        <taxon>Eukaryota</taxon>
        <taxon>Metamonada</taxon>
        <taxon>Parabasalia</taxon>
        <taxon>Trichomonadida</taxon>
        <taxon>Trichomonadidae</taxon>
        <taxon>Trichomonas</taxon>
    </lineage>
</organism>
<dbReference type="PANTHER" id="PTHR31814:SF2">
    <property type="entry name" value="PHOSPHOMEVALONATE KINASE"/>
    <property type="match status" value="1"/>
</dbReference>
<dbReference type="InterPro" id="IPR036554">
    <property type="entry name" value="GHMP_kinase_C_sf"/>
</dbReference>
<keyword evidence="6" id="KW-0067">ATP-binding</keyword>
<evidence type="ECO:0000313" key="8">
    <source>
        <dbReference type="Proteomes" id="UP000001542"/>
    </source>
</evidence>
<dbReference type="EMBL" id="DS113301">
    <property type="protein sequence ID" value="EAY12456.1"/>
    <property type="molecule type" value="Genomic_DNA"/>
</dbReference>
<sequence>MNKIEFLPNTEALGIGFSKCMIIGGYVVLDPKNFALVVDLDPKIRCYSRLISSNTEKTIVHVSTIGKKPNSEENMFKYDFTFYEENWKAENIQKQFEKFILAVLNAFFTYYNISKPVELDLNIVADPEFYTQGGKTGLGSSSATIISIMMSLMKLSQQISEEITPEQQDLLFQLASVANSIAQKKIGSGFDLSCAIWGPQIFRRPESSLISTENIGKDWGNTHTKFHLPDWMRLYLIKSGEGSSTADLVRSFNSHKSDPKDTPLYEELIKANTLACDALQSGDIEQIKIKFAELRKIQARITDEWKVPILPMEIRELISKFEKIPNYITAIPPGAGGYDAIAVITKGKTEIPEEFTVIAEKQI</sequence>
<dbReference type="GO" id="GO:0005524">
    <property type="term" value="F:ATP binding"/>
    <property type="evidence" value="ECO:0007669"/>
    <property type="project" value="UniProtKB-KW"/>
</dbReference>
<keyword evidence="8" id="KW-1185">Reference proteome</keyword>
<dbReference type="AlphaFoldDB" id="A2E4C1"/>
<evidence type="ECO:0000256" key="4">
    <source>
        <dbReference type="ARBA" id="ARBA00022741"/>
    </source>
</evidence>
<name>A2E4C1_TRIV3</name>
<dbReference type="GO" id="GO:0019287">
    <property type="term" value="P:isopentenyl diphosphate biosynthetic process, mevalonate pathway"/>
    <property type="evidence" value="ECO:0000318"/>
    <property type="project" value="GO_Central"/>
</dbReference>
<gene>
    <name evidence="7" type="ORF">TVAG_128700</name>
</gene>
<reference evidence="7" key="1">
    <citation type="submission" date="2006-10" db="EMBL/GenBank/DDBJ databases">
        <authorList>
            <person name="Amadeo P."/>
            <person name="Zhao Q."/>
            <person name="Wortman J."/>
            <person name="Fraser-Liggett C."/>
            <person name="Carlton J."/>
        </authorList>
    </citation>
    <scope>NUCLEOTIDE SEQUENCE</scope>
    <source>
        <strain evidence="7">G3</strain>
    </source>
</reference>
<comment type="pathway">
    <text evidence="1">Isoprenoid biosynthesis; isopentenyl diphosphate biosynthesis via mevalonate pathway; isopentenyl diphosphate from (R)-mevalonate: step 2/3.</text>
</comment>
<dbReference type="RefSeq" id="XP_001324679.1">
    <property type="nucleotide sequence ID" value="XM_001324644.1"/>
</dbReference>
<evidence type="ECO:0000256" key="3">
    <source>
        <dbReference type="ARBA" id="ARBA00022679"/>
    </source>
</evidence>
<dbReference type="GO" id="GO:0010142">
    <property type="term" value="P:farnesyl diphosphate biosynthetic process, mevalonate pathway"/>
    <property type="evidence" value="ECO:0000318"/>
    <property type="project" value="GO_Central"/>
</dbReference>
<keyword evidence="5" id="KW-0418">Kinase</keyword>
<dbReference type="SUPFAM" id="SSF54211">
    <property type="entry name" value="Ribosomal protein S5 domain 2-like"/>
    <property type="match status" value="1"/>
</dbReference>
<dbReference type="InterPro" id="IPR014721">
    <property type="entry name" value="Ribsml_uS5_D2-typ_fold_subgr"/>
</dbReference>